<reference evidence="3" key="1">
    <citation type="submission" date="2021-06" db="EMBL/GenBank/DDBJ databases">
        <authorList>
            <person name="Hodson N. C."/>
            <person name="Mongue J. A."/>
            <person name="Jaron S. K."/>
        </authorList>
    </citation>
    <scope>NUCLEOTIDE SEQUENCE</scope>
</reference>
<feature type="compositionally biased region" description="Low complexity" evidence="1">
    <location>
        <begin position="207"/>
        <end position="218"/>
    </location>
</feature>
<dbReference type="EMBL" id="CAJVCH010026110">
    <property type="protein sequence ID" value="CAG7699952.1"/>
    <property type="molecule type" value="Genomic_DNA"/>
</dbReference>
<accession>A0A8J2NQG2</accession>
<feature type="transmembrane region" description="Helical" evidence="2">
    <location>
        <begin position="87"/>
        <end position="106"/>
    </location>
</feature>
<gene>
    <name evidence="3" type="ORF">AFUS01_LOCUS4206</name>
</gene>
<evidence type="ECO:0000313" key="4">
    <source>
        <dbReference type="Proteomes" id="UP000708208"/>
    </source>
</evidence>
<protein>
    <submittedName>
        <fullName evidence="3">Uncharacterized protein</fullName>
    </submittedName>
</protein>
<evidence type="ECO:0000256" key="2">
    <source>
        <dbReference type="SAM" id="Phobius"/>
    </source>
</evidence>
<evidence type="ECO:0000256" key="1">
    <source>
        <dbReference type="SAM" id="MobiDB-lite"/>
    </source>
</evidence>
<dbReference type="OrthoDB" id="10670856at2759"/>
<evidence type="ECO:0000313" key="3">
    <source>
        <dbReference type="EMBL" id="CAG7699952.1"/>
    </source>
</evidence>
<keyword evidence="2" id="KW-0472">Membrane</keyword>
<organism evidence="3 4">
    <name type="scientific">Allacma fusca</name>
    <dbReference type="NCBI Taxonomy" id="39272"/>
    <lineage>
        <taxon>Eukaryota</taxon>
        <taxon>Metazoa</taxon>
        <taxon>Ecdysozoa</taxon>
        <taxon>Arthropoda</taxon>
        <taxon>Hexapoda</taxon>
        <taxon>Collembola</taxon>
        <taxon>Symphypleona</taxon>
        <taxon>Sminthuridae</taxon>
        <taxon>Allacma</taxon>
    </lineage>
</organism>
<name>A0A8J2NQG2_9HEXA</name>
<keyword evidence="4" id="KW-1185">Reference proteome</keyword>
<comment type="caution">
    <text evidence="3">The sequence shown here is derived from an EMBL/GenBank/DDBJ whole genome shotgun (WGS) entry which is preliminary data.</text>
</comment>
<dbReference type="Proteomes" id="UP000708208">
    <property type="component" value="Unassembled WGS sequence"/>
</dbReference>
<keyword evidence="2" id="KW-1133">Transmembrane helix</keyword>
<feature type="transmembrane region" description="Helical" evidence="2">
    <location>
        <begin position="170"/>
        <end position="194"/>
    </location>
</feature>
<feature type="region of interest" description="Disordered" evidence="1">
    <location>
        <begin position="205"/>
        <end position="271"/>
    </location>
</feature>
<dbReference type="AlphaFoldDB" id="A0A8J2NQG2"/>
<keyword evidence="2" id="KW-0812">Transmembrane</keyword>
<sequence>MKSILETAIACFSVLFLDFILYGEIFPLLGLYSGSYVAAYFNFSFLAELSAVAGFSLLLFFFALAVRLEKIFWKKLYSLDDFYRIVLHVRDFCNAIYVAVFVATLVNTSFNTSLLASALKANDNNILEHPLEGFVHVLCYRIEFYTQTKFKWCEAGNYSQSYEAIYEAKVLYAVAFLCVSVAKMLYFNTLFTYLQTLKMFREMQANRAQQQTETQRQAPPRRRPRPRPVNTVAGSATVPGPPAARFGLSQPREISRSQQGTRAVDAPLDST</sequence>
<feature type="transmembrane region" description="Helical" evidence="2">
    <location>
        <begin position="39"/>
        <end position="66"/>
    </location>
</feature>
<proteinExistence type="predicted"/>